<evidence type="ECO:0000256" key="3">
    <source>
        <dbReference type="ARBA" id="ARBA00022597"/>
    </source>
</evidence>
<dbReference type="Pfam" id="PF08449">
    <property type="entry name" value="UAA"/>
    <property type="match status" value="1"/>
</dbReference>
<feature type="transmembrane region" description="Helical" evidence="8">
    <location>
        <begin position="349"/>
        <end position="372"/>
    </location>
</feature>
<dbReference type="GO" id="GO:0005462">
    <property type="term" value="F:UDP-N-acetylglucosamine transmembrane transporter activity"/>
    <property type="evidence" value="ECO:0007669"/>
    <property type="project" value="TreeGrafter"/>
</dbReference>
<comment type="subcellular location">
    <subcellularLocation>
        <location evidence="1">Endomembrane system</location>
        <topology evidence="1">Multi-pass membrane protein</topology>
    </subcellularLocation>
</comment>
<dbReference type="SUPFAM" id="SSF103481">
    <property type="entry name" value="Multidrug resistance efflux transporter EmrE"/>
    <property type="match status" value="1"/>
</dbReference>
<evidence type="ECO:0000313" key="9">
    <source>
        <dbReference type="EMBL" id="PWN20118.1"/>
    </source>
</evidence>
<keyword evidence="6 8" id="KW-0472">Membrane</keyword>
<dbReference type="EMBL" id="KZ819329">
    <property type="protein sequence ID" value="PWN20118.1"/>
    <property type="molecule type" value="Genomic_DNA"/>
</dbReference>
<feature type="transmembrane region" description="Helical" evidence="8">
    <location>
        <begin position="164"/>
        <end position="186"/>
    </location>
</feature>
<reference evidence="9 10" key="1">
    <citation type="journal article" date="2018" name="Mol. Biol. Evol.">
        <title>Broad Genomic Sampling Reveals a Smut Pathogenic Ancestry of the Fungal Clade Ustilaginomycotina.</title>
        <authorList>
            <person name="Kijpornyongpan T."/>
            <person name="Mondo S.J."/>
            <person name="Barry K."/>
            <person name="Sandor L."/>
            <person name="Lee J."/>
            <person name="Lipzen A."/>
            <person name="Pangilinan J."/>
            <person name="LaButti K."/>
            <person name="Hainaut M."/>
            <person name="Henrissat B."/>
            <person name="Grigoriev I.V."/>
            <person name="Spatafora J.W."/>
            <person name="Aime M.C."/>
        </authorList>
    </citation>
    <scope>NUCLEOTIDE SEQUENCE [LARGE SCALE GENOMIC DNA]</scope>
    <source>
        <strain evidence="9 10">MCA 4718</strain>
    </source>
</reference>
<feature type="compositionally biased region" description="Gly residues" evidence="7">
    <location>
        <begin position="404"/>
        <end position="413"/>
    </location>
</feature>
<feature type="compositionally biased region" description="Low complexity" evidence="7">
    <location>
        <begin position="11"/>
        <end position="20"/>
    </location>
</feature>
<dbReference type="GeneID" id="37014518"/>
<dbReference type="RefSeq" id="XP_025347278.1">
    <property type="nucleotide sequence ID" value="XM_025492784.1"/>
</dbReference>
<dbReference type="InterPro" id="IPR013657">
    <property type="entry name" value="SCL35B1-4/HUT1"/>
</dbReference>
<keyword evidence="2" id="KW-0813">Transport</keyword>
<sequence length="457" mass="48154">MGQPNGHLTHSPSNKSPSTSGLSTSLLLSVIPQWTWVLSLIFVGCCSNAYYLESSTSQIPNLGTLITFLQFLFTMLLALPSQLESASSTSSGGKGGLAGIRWRRNRVPLSRWGVQVLLYASTTLLNNTAFAYDVPMPVHIIFRSGGLVVNMLMGWLVRGKRYSLLQITSVFLVTFGVILSTISTSPSPPASGSSESSPSPAVLSKYFIGISLLFLALFLSSLMGIWQEITFQRYGKDHWQEAIFYSHALSMPLLGLRMGNLKEEVGLAMGSEKAWLGINAAGQSSLASKGSWPPPGGIWDFSILLPIRQLSSLLPSAGFYLPSILPLLALNILTQLACINGVNRLTARVSSVGVTLVLVVRKAVSLAISVLLVGGARGGDMKTLSLGAVAVGIGTVGYAWASSGGGGGGGGAARKGKLVKSDDEAQAEGSEKSGSISSSRDAGVNGDTVRRRSARSQ</sequence>
<keyword evidence="5 8" id="KW-1133">Transmembrane helix</keyword>
<dbReference type="PANTHER" id="PTHR10778">
    <property type="entry name" value="SOLUTE CARRIER FAMILY 35 MEMBER B"/>
    <property type="match status" value="1"/>
</dbReference>
<feature type="transmembrane region" description="Helical" evidence="8">
    <location>
        <begin position="59"/>
        <end position="79"/>
    </location>
</feature>
<proteinExistence type="predicted"/>
<evidence type="ECO:0000256" key="8">
    <source>
        <dbReference type="SAM" id="Phobius"/>
    </source>
</evidence>
<keyword evidence="3" id="KW-0762">Sugar transport</keyword>
<evidence type="ECO:0000256" key="6">
    <source>
        <dbReference type="ARBA" id="ARBA00023136"/>
    </source>
</evidence>
<evidence type="ECO:0000313" key="10">
    <source>
        <dbReference type="Proteomes" id="UP000245942"/>
    </source>
</evidence>
<dbReference type="AlphaFoldDB" id="A0A316U5K8"/>
<evidence type="ECO:0000256" key="5">
    <source>
        <dbReference type="ARBA" id="ARBA00022989"/>
    </source>
</evidence>
<name>A0A316U5K8_9BASI</name>
<evidence type="ECO:0000256" key="1">
    <source>
        <dbReference type="ARBA" id="ARBA00004127"/>
    </source>
</evidence>
<feature type="transmembrane region" description="Helical" evidence="8">
    <location>
        <begin position="140"/>
        <end position="157"/>
    </location>
</feature>
<keyword evidence="10" id="KW-1185">Reference proteome</keyword>
<feature type="compositionally biased region" description="Polar residues" evidence="7">
    <location>
        <begin position="1"/>
        <end position="10"/>
    </location>
</feature>
<evidence type="ECO:0000256" key="2">
    <source>
        <dbReference type="ARBA" id="ARBA00022448"/>
    </source>
</evidence>
<feature type="transmembrane region" description="Helical" evidence="8">
    <location>
        <begin position="34"/>
        <end position="52"/>
    </location>
</feature>
<dbReference type="STRING" id="1684307.A0A316U5K8"/>
<dbReference type="GO" id="GO:0005789">
    <property type="term" value="C:endoplasmic reticulum membrane"/>
    <property type="evidence" value="ECO:0007669"/>
    <property type="project" value="TreeGrafter"/>
</dbReference>
<dbReference type="InterPro" id="IPR037185">
    <property type="entry name" value="EmrE-like"/>
</dbReference>
<dbReference type="Proteomes" id="UP000245942">
    <property type="component" value="Unassembled WGS sequence"/>
</dbReference>
<feature type="transmembrane region" description="Helical" evidence="8">
    <location>
        <begin position="206"/>
        <end position="226"/>
    </location>
</feature>
<accession>A0A316U5K8</accession>
<dbReference type="GO" id="GO:0005464">
    <property type="term" value="F:UDP-xylose transmembrane transporter activity"/>
    <property type="evidence" value="ECO:0007669"/>
    <property type="project" value="TreeGrafter"/>
</dbReference>
<dbReference type="GO" id="GO:0000139">
    <property type="term" value="C:Golgi membrane"/>
    <property type="evidence" value="ECO:0007669"/>
    <property type="project" value="TreeGrafter"/>
</dbReference>
<organism evidence="9 10">
    <name type="scientific">Pseudomicrostroma glucosiphilum</name>
    <dbReference type="NCBI Taxonomy" id="1684307"/>
    <lineage>
        <taxon>Eukaryota</taxon>
        <taxon>Fungi</taxon>
        <taxon>Dikarya</taxon>
        <taxon>Basidiomycota</taxon>
        <taxon>Ustilaginomycotina</taxon>
        <taxon>Exobasidiomycetes</taxon>
        <taxon>Microstromatales</taxon>
        <taxon>Microstromatales incertae sedis</taxon>
        <taxon>Pseudomicrostroma</taxon>
    </lineage>
</organism>
<evidence type="ECO:0000256" key="4">
    <source>
        <dbReference type="ARBA" id="ARBA00022692"/>
    </source>
</evidence>
<feature type="region of interest" description="Disordered" evidence="7">
    <location>
        <begin position="1"/>
        <end position="20"/>
    </location>
</feature>
<gene>
    <name evidence="9" type="ORF">BCV69DRAFT_283651</name>
</gene>
<feature type="transmembrane region" description="Helical" evidence="8">
    <location>
        <begin position="384"/>
        <end position="401"/>
    </location>
</feature>
<protein>
    <submittedName>
        <fullName evidence="9">UAA transporter</fullName>
    </submittedName>
</protein>
<dbReference type="OrthoDB" id="999962at2759"/>
<evidence type="ECO:0000256" key="7">
    <source>
        <dbReference type="SAM" id="MobiDB-lite"/>
    </source>
</evidence>
<keyword evidence="4 8" id="KW-0812">Transmembrane</keyword>
<dbReference type="PANTHER" id="PTHR10778:SF4">
    <property type="entry name" value="NUCLEOTIDE SUGAR TRANSPORTER SLC35B4"/>
    <property type="match status" value="1"/>
</dbReference>
<feature type="region of interest" description="Disordered" evidence="7">
    <location>
        <begin position="404"/>
        <end position="457"/>
    </location>
</feature>
<feature type="transmembrane region" description="Helical" evidence="8">
    <location>
        <begin position="317"/>
        <end position="337"/>
    </location>
</feature>